<reference evidence="7 8" key="1">
    <citation type="submission" date="2017-10" db="EMBL/GenBank/DDBJ databases">
        <title>A novel species of cold-tolerant Malassezia isolated from bats.</title>
        <authorList>
            <person name="Lorch J.M."/>
            <person name="Palmer J.M."/>
            <person name="Vanderwolf K.J."/>
            <person name="Schmidt K.Z."/>
            <person name="Verant M.L."/>
            <person name="Weller T.J."/>
            <person name="Blehert D.S."/>
        </authorList>
    </citation>
    <scope>NUCLEOTIDE SEQUENCE [LARGE SCALE GENOMIC DNA]</scope>
    <source>
        <strain evidence="7 8">NWHC:44797-103</strain>
    </source>
</reference>
<evidence type="ECO:0000313" key="7">
    <source>
        <dbReference type="EMBL" id="PKI85330.1"/>
    </source>
</evidence>
<evidence type="ECO:0000256" key="5">
    <source>
        <dbReference type="PROSITE-ProRule" id="PRU00235"/>
    </source>
</evidence>
<dbReference type="InterPro" id="IPR011011">
    <property type="entry name" value="Znf_FYVE_PHD"/>
</dbReference>
<dbReference type="PANTHER" id="PTHR22872">
    <property type="entry name" value="BTK-BINDING PROTEIN-RELATED"/>
    <property type="match status" value="1"/>
</dbReference>
<dbReference type="Proteomes" id="UP000232875">
    <property type="component" value="Unassembled WGS sequence"/>
</dbReference>
<dbReference type="AlphaFoldDB" id="A0A2N1JFK3"/>
<evidence type="ECO:0000256" key="2">
    <source>
        <dbReference type="ARBA" id="ARBA00022737"/>
    </source>
</evidence>
<organism evidence="7 8">
    <name type="scientific">Malassezia vespertilionis</name>
    <dbReference type="NCBI Taxonomy" id="2020962"/>
    <lineage>
        <taxon>Eukaryota</taxon>
        <taxon>Fungi</taxon>
        <taxon>Dikarya</taxon>
        <taxon>Basidiomycota</taxon>
        <taxon>Ustilaginomycotina</taxon>
        <taxon>Malasseziomycetes</taxon>
        <taxon>Malasseziales</taxon>
        <taxon>Malasseziaceae</taxon>
        <taxon>Malassezia</taxon>
    </lineage>
</organism>
<dbReference type="InterPro" id="IPR013083">
    <property type="entry name" value="Znf_RING/FYVE/PHD"/>
</dbReference>
<evidence type="ECO:0000256" key="3">
    <source>
        <dbReference type="ARBA" id="ARBA00022771"/>
    </source>
</evidence>
<evidence type="ECO:0000256" key="1">
    <source>
        <dbReference type="ARBA" id="ARBA00022723"/>
    </source>
</evidence>
<accession>A0A2N1JFK3</accession>
<dbReference type="PRINTS" id="PR00633">
    <property type="entry name" value="RCCNDNSATION"/>
</dbReference>
<keyword evidence="1" id="KW-0479">Metal-binding</keyword>
<dbReference type="SUPFAM" id="SSF50985">
    <property type="entry name" value="RCC1/BLIP-II"/>
    <property type="match status" value="1"/>
</dbReference>
<dbReference type="InterPro" id="IPR019787">
    <property type="entry name" value="Znf_PHD-finger"/>
</dbReference>
<keyword evidence="3" id="KW-0863">Zinc-finger</keyword>
<keyword evidence="2" id="KW-0677">Repeat</keyword>
<dbReference type="SUPFAM" id="SSF57903">
    <property type="entry name" value="FYVE/PHD zinc finger"/>
    <property type="match status" value="1"/>
</dbReference>
<keyword evidence="4" id="KW-0862">Zinc</keyword>
<name>A0A2N1JFK3_9BASI</name>
<dbReference type="Pfam" id="PF13540">
    <property type="entry name" value="RCC1_2"/>
    <property type="match status" value="1"/>
</dbReference>
<dbReference type="EMBL" id="KZ454987">
    <property type="protein sequence ID" value="PKI85330.1"/>
    <property type="molecule type" value="Genomic_DNA"/>
</dbReference>
<dbReference type="Gene3D" id="3.30.40.10">
    <property type="entry name" value="Zinc/RING finger domain, C3HC4 (zinc finger)"/>
    <property type="match status" value="1"/>
</dbReference>
<evidence type="ECO:0000313" key="8">
    <source>
        <dbReference type="Proteomes" id="UP000232875"/>
    </source>
</evidence>
<dbReference type="InterPro" id="IPR000408">
    <property type="entry name" value="Reg_chr_condens"/>
</dbReference>
<dbReference type="OrthoDB" id="5370059at2759"/>
<dbReference type="PROSITE" id="PS50012">
    <property type="entry name" value="RCC1_3"/>
    <property type="match status" value="4"/>
</dbReference>
<dbReference type="Gene3D" id="2.130.10.30">
    <property type="entry name" value="Regulator of chromosome condensation 1/beta-lactamase-inhibitor protein II"/>
    <property type="match status" value="2"/>
</dbReference>
<evidence type="ECO:0000259" key="6">
    <source>
        <dbReference type="Pfam" id="PF00628"/>
    </source>
</evidence>
<evidence type="ECO:0000256" key="4">
    <source>
        <dbReference type="ARBA" id="ARBA00022833"/>
    </source>
</evidence>
<dbReference type="GO" id="GO:0008270">
    <property type="term" value="F:zinc ion binding"/>
    <property type="evidence" value="ECO:0007669"/>
    <property type="project" value="UniProtKB-KW"/>
</dbReference>
<feature type="repeat" description="RCC1" evidence="5">
    <location>
        <begin position="133"/>
        <end position="194"/>
    </location>
</feature>
<dbReference type="Pfam" id="PF00415">
    <property type="entry name" value="RCC1"/>
    <property type="match status" value="2"/>
</dbReference>
<sequence length="405" mass="44017">MVPVPHILRGISNVRITRIFASASSEHVLFLSEDGEVYVYGKNTAGQCGIDTKTDRFLSEPRKLDRIRDFVPPLAEGETITIGAAGGDHSLLVTTNAVAQSTLFRRVDYFDAHDRIVSVSAGISFSVLATAKGQVYTMGSHAHAQLGLGEFGWVHKGAGTVVYKTCTIPTYIPSLTHIVQVACGQAHSVALDKEGYVYTWGEGSFGRLGCGTQRNQPIPVKVQQFAQLPKQDRHGAFWAAGRVRRMGDGGPGQAFSIFKPLAPLEDVQCIEASVGQDVFQCLAAEREKDNAQHLYSWGEGVSHGELGLVKRPPPMPCVSKAMDGISIRHVQSGRFLSLFLVEPNQRYADLPRIPQHVVSSDVCLVCHQGGAEDASTLLECDRCENPFHLSCLQPPLESIPEARSV</sequence>
<dbReference type="InterPro" id="IPR051625">
    <property type="entry name" value="Signaling_Regulatory_Domain"/>
</dbReference>
<keyword evidence="8" id="KW-1185">Reference proteome</keyword>
<feature type="repeat" description="RCC1" evidence="5">
    <location>
        <begin position="35"/>
        <end position="96"/>
    </location>
</feature>
<gene>
    <name evidence="7" type="ORF">MVES_000223</name>
</gene>
<dbReference type="InterPro" id="IPR009091">
    <property type="entry name" value="RCC1/BLIP-II"/>
</dbReference>
<feature type="repeat" description="RCC1" evidence="5">
    <location>
        <begin position="195"/>
        <end position="241"/>
    </location>
</feature>
<feature type="repeat" description="RCC1" evidence="5">
    <location>
        <begin position="292"/>
        <end position="343"/>
    </location>
</feature>
<dbReference type="STRING" id="2020962.A0A2N1JFK3"/>
<feature type="domain" description="PHD-type" evidence="6">
    <location>
        <begin position="363"/>
        <end position="398"/>
    </location>
</feature>
<proteinExistence type="predicted"/>
<protein>
    <recommendedName>
        <fullName evidence="6">PHD-type domain-containing protein</fullName>
    </recommendedName>
</protein>
<dbReference type="Pfam" id="PF00628">
    <property type="entry name" value="PHD"/>
    <property type="match status" value="1"/>
</dbReference>